<accession>A0ABW2QWE2</accession>
<reference evidence="2" key="1">
    <citation type="journal article" date="2019" name="Int. J. Syst. Evol. Microbiol.">
        <title>The Global Catalogue of Microorganisms (GCM) 10K type strain sequencing project: providing services to taxonomists for standard genome sequencing and annotation.</title>
        <authorList>
            <consortium name="The Broad Institute Genomics Platform"/>
            <consortium name="The Broad Institute Genome Sequencing Center for Infectious Disease"/>
            <person name="Wu L."/>
            <person name="Ma J."/>
        </authorList>
    </citation>
    <scope>NUCLEOTIDE SEQUENCE [LARGE SCALE GENOMIC DNA]</scope>
    <source>
        <strain evidence="2">CGMCC 1.12371</strain>
    </source>
</reference>
<organism evidence="1 2">
    <name type="scientific">Hydrogenophaga atypica</name>
    <dbReference type="NCBI Taxonomy" id="249409"/>
    <lineage>
        <taxon>Bacteria</taxon>
        <taxon>Pseudomonadati</taxon>
        <taxon>Pseudomonadota</taxon>
        <taxon>Betaproteobacteria</taxon>
        <taxon>Burkholderiales</taxon>
        <taxon>Comamonadaceae</taxon>
        <taxon>Hydrogenophaga</taxon>
    </lineage>
</organism>
<gene>
    <name evidence="1" type="ORF">ACFQPB_23525</name>
</gene>
<proteinExistence type="predicted"/>
<dbReference type="RefSeq" id="WP_382228758.1">
    <property type="nucleotide sequence ID" value="NZ_JBHTCA010000056.1"/>
</dbReference>
<evidence type="ECO:0000313" key="2">
    <source>
        <dbReference type="Proteomes" id="UP001596501"/>
    </source>
</evidence>
<evidence type="ECO:0000313" key="1">
    <source>
        <dbReference type="EMBL" id="MFC7411825.1"/>
    </source>
</evidence>
<keyword evidence="2" id="KW-1185">Reference proteome</keyword>
<dbReference type="EMBL" id="JBHTCA010000056">
    <property type="protein sequence ID" value="MFC7411825.1"/>
    <property type="molecule type" value="Genomic_DNA"/>
</dbReference>
<name>A0ABW2QWE2_9BURK</name>
<sequence length="102" mass="11006">MRIQLYIDPALHPGLFHTLQIETNAKRRAALVKTFAERHLTGAQNPLCSKGPFFDAGTNSLPPHKYQFAKPVLTGLPLVSTGVSGANVLAAVLSDQMLGLVR</sequence>
<dbReference type="Proteomes" id="UP001596501">
    <property type="component" value="Unassembled WGS sequence"/>
</dbReference>
<protein>
    <submittedName>
        <fullName evidence="1">Uncharacterized protein</fullName>
    </submittedName>
</protein>
<comment type="caution">
    <text evidence="1">The sequence shown here is derived from an EMBL/GenBank/DDBJ whole genome shotgun (WGS) entry which is preliminary data.</text>
</comment>